<dbReference type="PANTHER" id="PTHR12155:SF41">
    <property type="entry name" value="SCHLAFEN ALBA-2 DOMAIN-CONTAINING PROTEIN"/>
    <property type="match status" value="1"/>
</dbReference>
<dbReference type="InterPro" id="IPR029684">
    <property type="entry name" value="Schlafen"/>
</dbReference>
<dbReference type="Proteomes" id="UP001249851">
    <property type="component" value="Unassembled WGS sequence"/>
</dbReference>
<gene>
    <name evidence="1" type="ORF">P5673_017819</name>
</gene>
<evidence type="ECO:0000313" key="2">
    <source>
        <dbReference type="Proteomes" id="UP001249851"/>
    </source>
</evidence>
<accession>A0AAD9V3C3</accession>
<reference evidence="1" key="1">
    <citation type="journal article" date="2023" name="G3 (Bethesda)">
        <title>Whole genome assembly and annotation of the endangered Caribbean coral Acropora cervicornis.</title>
        <authorList>
            <person name="Selwyn J.D."/>
            <person name="Vollmer S.V."/>
        </authorList>
    </citation>
    <scope>NUCLEOTIDE SEQUENCE</scope>
    <source>
        <strain evidence="1">K2</strain>
    </source>
</reference>
<keyword evidence="2" id="KW-1185">Reference proteome</keyword>
<name>A0AAD9V3C3_ACRCE</name>
<organism evidence="1 2">
    <name type="scientific">Acropora cervicornis</name>
    <name type="common">Staghorn coral</name>
    <dbReference type="NCBI Taxonomy" id="6130"/>
    <lineage>
        <taxon>Eukaryota</taxon>
        <taxon>Metazoa</taxon>
        <taxon>Cnidaria</taxon>
        <taxon>Anthozoa</taxon>
        <taxon>Hexacorallia</taxon>
        <taxon>Scleractinia</taxon>
        <taxon>Astrocoeniina</taxon>
        <taxon>Acroporidae</taxon>
        <taxon>Acropora</taxon>
    </lineage>
</organism>
<sequence length="245" mass="28426">MTRCSQNRRSFYVLDSVVPFEEDATHEFKGHRDIAVEELPSWCYIPGTDRRSRKAVSRNINAFLNTGKGGTVYLGIIDNGTKDHVTVSVGDLLSRYTPKVPQECYKVEFVPVLNLAETSDMELQPQLQDHMPHLLRTPDYCWCDKDAVEAFHKGIPSPLHVVEITVFPWKRENFVKGKEGNQIKFHPVYEDEEGNCYFRRQGSIVKYSLQDVVEFTKEEVHQQFKPLLLSIKEEMMTLKDEYNLH</sequence>
<reference evidence="1" key="2">
    <citation type="journal article" date="2023" name="Science">
        <title>Genomic signatures of disease resistance in endangered staghorn corals.</title>
        <authorList>
            <person name="Vollmer S.V."/>
            <person name="Selwyn J.D."/>
            <person name="Despard B.A."/>
            <person name="Roesel C.L."/>
        </authorList>
    </citation>
    <scope>NUCLEOTIDE SEQUENCE</scope>
    <source>
        <strain evidence="1">K2</strain>
    </source>
</reference>
<comment type="caution">
    <text evidence="1">The sequence shown here is derived from an EMBL/GenBank/DDBJ whole genome shotgun (WGS) entry which is preliminary data.</text>
</comment>
<evidence type="ECO:0000313" key="1">
    <source>
        <dbReference type="EMBL" id="KAK2559728.1"/>
    </source>
</evidence>
<dbReference type="PANTHER" id="PTHR12155">
    <property type="entry name" value="SCHLAFEN"/>
    <property type="match status" value="1"/>
</dbReference>
<feature type="non-terminal residue" evidence="1">
    <location>
        <position position="245"/>
    </location>
</feature>
<dbReference type="AlphaFoldDB" id="A0AAD9V3C3"/>
<protein>
    <recommendedName>
        <fullName evidence="3">Schlafen AlbA-2 domain-containing protein</fullName>
    </recommendedName>
</protein>
<evidence type="ECO:0008006" key="3">
    <source>
        <dbReference type="Google" id="ProtNLM"/>
    </source>
</evidence>
<dbReference type="EMBL" id="JARQWQ010000039">
    <property type="protein sequence ID" value="KAK2559728.1"/>
    <property type="molecule type" value="Genomic_DNA"/>
</dbReference>
<proteinExistence type="predicted"/>